<evidence type="ECO:0000313" key="15">
    <source>
        <dbReference type="Proteomes" id="UP000198384"/>
    </source>
</evidence>
<dbReference type="Proteomes" id="UP000198384">
    <property type="component" value="Unassembled WGS sequence"/>
</dbReference>
<dbReference type="NCBIfam" id="TIGR00123">
    <property type="entry name" value="cbiM"/>
    <property type="match status" value="1"/>
</dbReference>
<evidence type="ECO:0000256" key="1">
    <source>
        <dbReference type="ARBA" id="ARBA00004429"/>
    </source>
</evidence>
<evidence type="ECO:0000256" key="7">
    <source>
        <dbReference type="ARBA" id="ARBA00022692"/>
    </source>
</evidence>
<dbReference type="Pfam" id="PF01891">
    <property type="entry name" value="CbiM"/>
    <property type="match status" value="1"/>
</dbReference>
<keyword evidence="9 13" id="KW-0406">Ion transport</keyword>
<evidence type="ECO:0000256" key="2">
    <source>
        <dbReference type="ARBA" id="ARBA00004953"/>
    </source>
</evidence>
<feature type="transmembrane region" description="Helical" evidence="13">
    <location>
        <begin position="62"/>
        <end position="80"/>
    </location>
</feature>
<dbReference type="InterPro" id="IPR018024">
    <property type="entry name" value="CbiM"/>
</dbReference>
<evidence type="ECO:0000256" key="8">
    <source>
        <dbReference type="ARBA" id="ARBA00022989"/>
    </source>
</evidence>
<feature type="transmembrane region" description="Helical" evidence="13">
    <location>
        <begin position="158"/>
        <end position="185"/>
    </location>
</feature>
<comment type="pathway">
    <text evidence="2 13">Cofactor biosynthesis; adenosylcobalamin biosynthesis.</text>
</comment>
<dbReference type="RefSeq" id="WP_089381295.1">
    <property type="nucleotide sequence ID" value="NZ_FZNT01000004.1"/>
</dbReference>
<name>A0A238WXW1_9FLAO</name>
<evidence type="ECO:0000256" key="9">
    <source>
        <dbReference type="ARBA" id="ARBA00023065"/>
    </source>
</evidence>
<dbReference type="UniPathway" id="UPA00148"/>
<evidence type="ECO:0000256" key="12">
    <source>
        <dbReference type="ARBA" id="ARBA00060918"/>
    </source>
</evidence>
<comment type="function">
    <text evidence="13">Part of the energy-coupling factor (ECF) transporter complex CbiMNOQ involved in cobalt import.</text>
</comment>
<feature type="transmembrane region" description="Helical" evidence="13">
    <location>
        <begin position="92"/>
        <end position="120"/>
    </location>
</feature>
<dbReference type="OrthoDB" id="9809846at2"/>
<keyword evidence="11 13" id="KW-0170">Cobalt</keyword>
<dbReference type="FunFam" id="1.10.1760.20:FF:000001">
    <property type="entry name" value="Cobalt transport protein CbiM"/>
    <property type="match status" value="1"/>
</dbReference>
<evidence type="ECO:0000256" key="10">
    <source>
        <dbReference type="ARBA" id="ARBA00023136"/>
    </source>
</evidence>
<dbReference type="HAMAP" id="MF_01462">
    <property type="entry name" value="CbiM"/>
    <property type="match status" value="1"/>
</dbReference>
<dbReference type="AlphaFoldDB" id="A0A238WXW1"/>
<keyword evidence="10 13" id="KW-0472">Membrane</keyword>
<evidence type="ECO:0000256" key="11">
    <source>
        <dbReference type="ARBA" id="ARBA00023285"/>
    </source>
</evidence>
<dbReference type="PANTHER" id="PTHR43627">
    <property type="match status" value="1"/>
</dbReference>
<dbReference type="PANTHER" id="PTHR43627:SF1">
    <property type="entry name" value="COBALT TRANSPORT PROTEIN CBIM"/>
    <property type="match status" value="1"/>
</dbReference>
<dbReference type="GO" id="GO:0015087">
    <property type="term" value="F:cobalt ion transmembrane transporter activity"/>
    <property type="evidence" value="ECO:0007669"/>
    <property type="project" value="UniProtKB-UniRule"/>
</dbReference>
<dbReference type="GO" id="GO:0043190">
    <property type="term" value="C:ATP-binding cassette (ABC) transporter complex"/>
    <property type="evidence" value="ECO:0007669"/>
    <property type="project" value="InterPro"/>
</dbReference>
<feature type="transmembrane region" description="Helical" evidence="13">
    <location>
        <begin position="33"/>
        <end position="50"/>
    </location>
</feature>
<organism evidence="14 15">
    <name type="scientific">Lutibacter agarilyticus</name>
    <dbReference type="NCBI Taxonomy" id="1109740"/>
    <lineage>
        <taxon>Bacteria</taxon>
        <taxon>Pseudomonadati</taxon>
        <taxon>Bacteroidota</taxon>
        <taxon>Flavobacteriia</taxon>
        <taxon>Flavobacteriales</taxon>
        <taxon>Flavobacteriaceae</taxon>
        <taxon>Lutibacter</taxon>
    </lineage>
</organism>
<keyword evidence="7 13" id="KW-0812">Transmembrane</keyword>
<evidence type="ECO:0000256" key="13">
    <source>
        <dbReference type="HAMAP-Rule" id="MF_01462"/>
    </source>
</evidence>
<gene>
    <name evidence="13" type="primary">cbiM</name>
    <name evidence="14" type="ORF">SAMN06265371_104182</name>
</gene>
<evidence type="ECO:0000256" key="4">
    <source>
        <dbReference type="ARBA" id="ARBA00022448"/>
    </source>
</evidence>
<keyword evidence="6 13" id="KW-0169">Cobalamin biosynthesis</keyword>
<dbReference type="InterPro" id="IPR002751">
    <property type="entry name" value="CbiM/NikMN"/>
</dbReference>
<evidence type="ECO:0000256" key="6">
    <source>
        <dbReference type="ARBA" id="ARBA00022573"/>
    </source>
</evidence>
<comment type="subcellular location">
    <subcellularLocation>
        <location evidence="1">Cell inner membrane</location>
        <topology evidence="1">Multi-pass membrane protein</topology>
    </subcellularLocation>
    <subcellularLocation>
        <location evidence="13">Cell membrane</location>
        <topology evidence="13">Multi-pass membrane protein</topology>
    </subcellularLocation>
</comment>
<dbReference type="EMBL" id="FZNT01000004">
    <property type="protein sequence ID" value="SNR51485.1"/>
    <property type="molecule type" value="Genomic_DNA"/>
</dbReference>
<proteinExistence type="inferred from homology"/>
<comment type="similarity">
    <text evidence="12 13">Belongs to the CbiM family.</text>
</comment>
<keyword evidence="4 13" id="KW-0813">Transport</keyword>
<reference evidence="14 15" key="1">
    <citation type="submission" date="2017-06" db="EMBL/GenBank/DDBJ databases">
        <authorList>
            <person name="Kim H.J."/>
            <person name="Triplett B.A."/>
        </authorList>
    </citation>
    <scope>NUCLEOTIDE SEQUENCE [LARGE SCALE GENOMIC DNA]</scope>
    <source>
        <strain evidence="14 15">DSM 29150</strain>
    </source>
</reference>
<protein>
    <recommendedName>
        <fullName evidence="13">Cobalt transport protein CbiM</fullName>
    </recommendedName>
    <alternativeName>
        <fullName evidence="13">Energy-coupling factor transporter probable substrate-capture protein CbiM</fullName>
        <shortName evidence="13">ECF transporter S component CbiM</shortName>
    </alternativeName>
</protein>
<keyword evidence="5 13" id="KW-1003">Cell membrane</keyword>
<keyword evidence="8 13" id="KW-1133">Transmembrane helix</keyword>
<keyword evidence="15" id="KW-1185">Reference proteome</keyword>
<feature type="transmembrane region" description="Helical" evidence="13">
    <location>
        <begin position="197"/>
        <end position="220"/>
    </location>
</feature>
<comment type="subunit">
    <text evidence="13">Forms an energy-coupling factor (ECF) transporter complex composed of an ATP-binding protein (A component, CbiO), a transmembrane protein (T component, CbiQ) and 2 possible substrate-capture proteins (S components, CbiM and CbiN) of unknown stoichimetry.</text>
</comment>
<sequence>MKKLGIALCVLLIPFKGFSMHIAEGFLPKEWALFWVVIFTPFLIIGYRKLKKQLEEVPKAKMLFAVVAAFVFVLSSFKIPSVAGSSSHLTGIALGAILFGASTMSVAGVIVLLFQALLLAHGGITTLGANAFSMAVVGAFSAVLVYKLALKLKLSQWLSIFLAAVVSDILIYVATSFQLALAFQSETNSLLENTNKFLSVFAITQVPLALIEGVFTAFVFKLIMNYSKTELLTINPSLK</sequence>
<dbReference type="NCBIfam" id="NF006184">
    <property type="entry name" value="PRK08319.1"/>
    <property type="match status" value="1"/>
</dbReference>
<feature type="transmembrane region" description="Helical" evidence="13">
    <location>
        <begin position="127"/>
        <end position="146"/>
    </location>
</feature>
<keyword evidence="3 13" id="KW-0171">Cobalt transport</keyword>
<evidence type="ECO:0000313" key="14">
    <source>
        <dbReference type="EMBL" id="SNR51485.1"/>
    </source>
</evidence>
<accession>A0A238WXW1</accession>
<evidence type="ECO:0000256" key="5">
    <source>
        <dbReference type="ARBA" id="ARBA00022475"/>
    </source>
</evidence>
<dbReference type="Gene3D" id="1.10.1760.20">
    <property type="match status" value="1"/>
</dbReference>
<dbReference type="GO" id="GO:0009236">
    <property type="term" value="P:cobalamin biosynthetic process"/>
    <property type="evidence" value="ECO:0007669"/>
    <property type="project" value="UniProtKB-UniRule"/>
</dbReference>
<evidence type="ECO:0000256" key="3">
    <source>
        <dbReference type="ARBA" id="ARBA00022426"/>
    </source>
</evidence>